<dbReference type="SUPFAM" id="SSF51445">
    <property type="entry name" value="(Trans)glycosidases"/>
    <property type="match status" value="1"/>
</dbReference>
<comment type="caution">
    <text evidence="5">The sequence shown here is derived from an EMBL/GenBank/DDBJ whole genome shotgun (WGS) entry which is preliminary data.</text>
</comment>
<dbReference type="AlphaFoldDB" id="A0AAD6K2Z0"/>
<feature type="domain" description="Glycoside hydrolase 35 catalytic" evidence="4">
    <location>
        <begin position="69"/>
        <end position="167"/>
    </location>
</feature>
<evidence type="ECO:0000256" key="2">
    <source>
        <dbReference type="ARBA" id="ARBA00012756"/>
    </source>
</evidence>
<evidence type="ECO:0000313" key="6">
    <source>
        <dbReference type="Proteomes" id="UP001162972"/>
    </source>
</evidence>
<dbReference type="EMBL" id="JAPFFJ010000012">
    <property type="protein sequence ID" value="KAJ6416001.1"/>
    <property type="molecule type" value="Genomic_DNA"/>
</dbReference>
<protein>
    <recommendedName>
        <fullName evidence="2">beta-galactosidase</fullName>
        <ecNumber evidence="2">3.2.1.23</ecNumber>
    </recommendedName>
</protein>
<organism evidence="5 6">
    <name type="scientific">Salix udensis</name>
    <dbReference type="NCBI Taxonomy" id="889485"/>
    <lineage>
        <taxon>Eukaryota</taxon>
        <taxon>Viridiplantae</taxon>
        <taxon>Streptophyta</taxon>
        <taxon>Embryophyta</taxon>
        <taxon>Tracheophyta</taxon>
        <taxon>Spermatophyta</taxon>
        <taxon>Magnoliopsida</taxon>
        <taxon>eudicotyledons</taxon>
        <taxon>Gunneridae</taxon>
        <taxon>Pentapetalae</taxon>
        <taxon>rosids</taxon>
        <taxon>fabids</taxon>
        <taxon>Malpighiales</taxon>
        <taxon>Salicaceae</taxon>
        <taxon>Saliceae</taxon>
        <taxon>Salix</taxon>
    </lineage>
</organism>
<comment type="catalytic activity">
    <reaction evidence="1">
        <text>Hydrolysis of terminal non-reducing beta-D-galactose residues in beta-D-galactosides.</text>
        <dbReference type="EC" id="3.2.1.23"/>
    </reaction>
</comment>
<proteinExistence type="predicted"/>
<evidence type="ECO:0000256" key="1">
    <source>
        <dbReference type="ARBA" id="ARBA00001412"/>
    </source>
</evidence>
<accession>A0AAD6K2Z0</accession>
<dbReference type="EC" id="3.2.1.23" evidence="2"/>
<dbReference type="InterPro" id="IPR031330">
    <property type="entry name" value="Gly_Hdrlase_35_cat"/>
</dbReference>
<dbReference type="GO" id="GO:0004565">
    <property type="term" value="F:beta-galactosidase activity"/>
    <property type="evidence" value="ECO:0007669"/>
    <property type="project" value="UniProtKB-EC"/>
</dbReference>
<feature type="region of interest" description="Disordered" evidence="3">
    <location>
        <begin position="14"/>
        <end position="36"/>
    </location>
</feature>
<evidence type="ECO:0000313" key="5">
    <source>
        <dbReference type="EMBL" id="KAJ6416001.1"/>
    </source>
</evidence>
<evidence type="ECO:0000256" key="3">
    <source>
        <dbReference type="SAM" id="MobiDB-lite"/>
    </source>
</evidence>
<feature type="compositionally biased region" description="Polar residues" evidence="3">
    <location>
        <begin position="15"/>
        <end position="33"/>
    </location>
</feature>
<reference evidence="5 6" key="1">
    <citation type="journal article" date="2023" name="Int. J. Mol. Sci.">
        <title>De Novo Assembly and Annotation of 11 Diverse Shrub Willow (Salix) Genomes Reveals Novel Gene Organization in Sex-Linked Regions.</title>
        <authorList>
            <person name="Hyden B."/>
            <person name="Feng K."/>
            <person name="Yates T.B."/>
            <person name="Jawdy S."/>
            <person name="Cereghino C."/>
            <person name="Smart L.B."/>
            <person name="Muchero W."/>
        </authorList>
    </citation>
    <scope>NUCLEOTIDE SEQUENCE [LARGE SCALE GENOMIC DNA]</scope>
    <source>
        <tissue evidence="5">Shoot tip</tissue>
    </source>
</reference>
<dbReference type="Proteomes" id="UP001162972">
    <property type="component" value="Chromosome 3"/>
</dbReference>
<dbReference type="Gene3D" id="3.20.20.80">
    <property type="entry name" value="Glycosidases"/>
    <property type="match status" value="1"/>
</dbReference>
<dbReference type="InterPro" id="IPR017853">
    <property type="entry name" value="GH"/>
</dbReference>
<dbReference type="Pfam" id="PF01301">
    <property type="entry name" value="Glyco_hydro_35"/>
    <property type="match status" value="1"/>
</dbReference>
<gene>
    <name evidence="5" type="ORF">OIU84_004739</name>
</gene>
<sequence>MGFVRLVRTAKEANEASSQRNNFSQISFHTQPQGPDYRRDNVLEALVKDPSNGSVEEVVLKGERGLTNHKGIRYTTDGGDRENLEKGTIRGDAVFSTVDFTTGSNPWPIFKLQKEFNAPGKSPPLCSEFYTGWLTQWGEKNAKTDADFTASALEQILSRNGSAVLYVCPLVQTFSCC</sequence>
<name>A0AAD6K2Z0_9ROSI</name>
<evidence type="ECO:0000259" key="4">
    <source>
        <dbReference type="Pfam" id="PF01301"/>
    </source>
</evidence>
<keyword evidence="6" id="KW-1185">Reference proteome</keyword>